<proteinExistence type="inferred from homology"/>
<sequence length="238" mass="26126">MHGANAPLPAAICHSHLMRTLPGTHHGLTTGPPPPIWPVTLALALAQCQCPQPASHGRRHALFSRLFQRPRRERTIAALYGAIVAQSRLPIFFSERGVPDTLEGRFESVCLHAWLVMRRLAMGGKATAEFNQALFDFMFADLDFNLRELGAGDMKVGDKVKDLASHYYGRVGAYDAGIAAKDDPSVLESALDRNLYGSTLPAPAHVKVMADYTRRQLAHLESFPIERLLAGEVEFAST</sequence>
<protein>
    <recommendedName>
        <fullName evidence="3">Ubiquinol-cytochrome c chaperone domain-containing protein</fullName>
    </recommendedName>
</protein>
<comment type="similarity">
    <text evidence="2">Belongs to the UPF0174 family.</text>
</comment>
<reference evidence="4 5" key="1">
    <citation type="submission" date="2017-12" db="EMBL/GenBank/DDBJ databases">
        <title>Genomes of bacteria within cyanobacterial aggregates.</title>
        <authorList>
            <person name="Cai H."/>
        </authorList>
    </citation>
    <scope>NUCLEOTIDE SEQUENCE [LARGE SCALE GENOMIC DNA]</scope>
    <source>
        <strain evidence="4 5">TH16</strain>
    </source>
</reference>
<name>A0A2K9NH94_9PROT</name>
<dbReference type="PANTHER" id="PTHR12184">
    <property type="entry name" value="UBIQUINOL-CYTOCHROME C REDUCTASE COMPLEX ASSEMBLY FACTOR 1 FAMILY MEMBER"/>
    <property type="match status" value="1"/>
</dbReference>
<keyword evidence="5" id="KW-1185">Reference proteome</keyword>
<comment type="similarity">
    <text evidence="1">Belongs to the CBP3 family.</text>
</comment>
<evidence type="ECO:0000259" key="3">
    <source>
        <dbReference type="Pfam" id="PF03981"/>
    </source>
</evidence>
<dbReference type="Proteomes" id="UP000234752">
    <property type="component" value="Chromosome eg_2"/>
</dbReference>
<dbReference type="InterPro" id="IPR007129">
    <property type="entry name" value="Ubiqinol_cyt_c_chaperone_CPB3"/>
</dbReference>
<organism evidence="4 5">
    <name type="scientific">Niveispirillum cyanobacteriorum</name>
    <dbReference type="NCBI Taxonomy" id="1612173"/>
    <lineage>
        <taxon>Bacteria</taxon>
        <taxon>Pseudomonadati</taxon>
        <taxon>Pseudomonadota</taxon>
        <taxon>Alphaproteobacteria</taxon>
        <taxon>Rhodospirillales</taxon>
        <taxon>Azospirillaceae</taxon>
        <taxon>Niveispirillum</taxon>
    </lineage>
</organism>
<dbReference type="InterPro" id="IPR021150">
    <property type="entry name" value="Ubiq_cyt_c_chap"/>
</dbReference>
<evidence type="ECO:0000256" key="2">
    <source>
        <dbReference type="ARBA" id="ARBA00006436"/>
    </source>
</evidence>
<evidence type="ECO:0000313" key="4">
    <source>
        <dbReference type="EMBL" id="AUN32464.1"/>
    </source>
</evidence>
<dbReference type="PANTHER" id="PTHR12184:SF1">
    <property type="entry name" value="UBIQUINOL-CYTOCHROME-C REDUCTASE COMPLEX ASSEMBLY FACTOR 1"/>
    <property type="match status" value="1"/>
</dbReference>
<evidence type="ECO:0000256" key="1">
    <source>
        <dbReference type="ARBA" id="ARBA00006407"/>
    </source>
</evidence>
<accession>A0A2K9NH94</accession>
<gene>
    <name evidence="4" type="ORF">C0V82_19050</name>
</gene>
<feature type="domain" description="Ubiquinol-cytochrome c chaperone" evidence="3">
    <location>
        <begin position="95"/>
        <end position="235"/>
    </location>
</feature>
<dbReference type="AlphaFoldDB" id="A0A2K9NH94"/>
<dbReference type="KEGG" id="ncb:C0V82_19050"/>
<dbReference type="EMBL" id="CP025612">
    <property type="protein sequence ID" value="AUN32464.1"/>
    <property type="molecule type" value="Genomic_DNA"/>
</dbReference>
<evidence type="ECO:0000313" key="5">
    <source>
        <dbReference type="Proteomes" id="UP000234752"/>
    </source>
</evidence>
<dbReference type="Pfam" id="PF03981">
    <property type="entry name" value="Ubiq_cyt_C_chap"/>
    <property type="match status" value="1"/>
</dbReference>